<feature type="signal peptide" evidence="1">
    <location>
        <begin position="1"/>
        <end position="28"/>
    </location>
</feature>
<comment type="caution">
    <text evidence="2">The sequence shown here is derived from an EMBL/GenBank/DDBJ whole genome shotgun (WGS) entry which is preliminary data.</text>
</comment>
<dbReference type="RefSeq" id="WP_204804925.1">
    <property type="nucleotide sequence ID" value="NZ_JACSNX010000018.1"/>
</dbReference>
<sequence>MRRNARERWIFCAVSFALLLCAATYRPAIDGNSPGEISRFLRWEMADRGIGPIQLLAVEDEGADRFAVFQGEKRPDERYLVRFRQNEDGEYEADGHPMWMYGPYPVRGVYSQALDGDGEVCFAVWNESETLAEVRLQVNDAPEADVPIPAPPSLTIWRLQVAGTTEWRLEDRYFDTAGNMLP</sequence>
<accession>A0ABS2FX49</accession>
<evidence type="ECO:0000313" key="2">
    <source>
        <dbReference type="EMBL" id="MBM6851880.1"/>
    </source>
</evidence>
<dbReference type="Proteomes" id="UP000719500">
    <property type="component" value="Unassembled WGS sequence"/>
</dbReference>
<feature type="chain" id="PRO_5045166442" evidence="1">
    <location>
        <begin position="29"/>
        <end position="182"/>
    </location>
</feature>
<proteinExistence type="predicted"/>
<dbReference type="EMBL" id="JACSNX010000018">
    <property type="protein sequence ID" value="MBM6851880.1"/>
    <property type="molecule type" value="Genomic_DNA"/>
</dbReference>
<organism evidence="2 3">
    <name type="scientific">Oscillibacter valericigenes</name>
    <dbReference type="NCBI Taxonomy" id="351091"/>
    <lineage>
        <taxon>Bacteria</taxon>
        <taxon>Bacillati</taxon>
        <taxon>Bacillota</taxon>
        <taxon>Clostridia</taxon>
        <taxon>Eubacteriales</taxon>
        <taxon>Oscillospiraceae</taxon>
        <taxon>Oscillibacter</taxon>
    </lineage>
</organism>
<reference evidence="2 3" key="1">
    <citation type="journal article" date="2021" name="Sci. Rep.">
        <title>The distribution of antibiotic resistance genes in chicken gut microbiota commensals.</title>
        <authorList>
            <person name="Juricova H."/>
            <person name="Matiasovicova J."/>
            <person name="Kubasova T."/>
            <person name="Cejkova D."/>
            <person name="Rychlik I."/>
        </authorList>
    </citation>
    <scope>NUCLEOTIDE SEQUENCE [LARGE SCALE GENOMIC DNA]</scope>
    <source>
        <strain evidence="2 3">An411</strain>
    </source>
</reference>
<keyword evidence="3" id="KW-1185">Reference proteome</keyword>
<keyword evidence="1" id="KW-0732">Signal</keyword>
<gene>
    <name evidence="2" type="ORF">H9X91_10585</name>
</gene>
<protein>
    <submittedName>
        <fullName evidence="2">Uncharacterized protein</fullName>
    </submittedName>
</protein>
<evidence type="ECO:0000313" key="3">
    <source>
        <dbReference type="Proteomes" id="UP000719500"/>
    </source>
</evidence>
<name>A0ABS2FX49_9FIRM</name>
<evidence type="ECO:0000256" key="1">
    <source>
        <dbReference type="SAM" id="SignalP"/>
    </source>
</evidence>